<gene>
    <name evidence="2" type="ORF">C8D97_103223</name>
</gene>
<evidence type="ECO:0008006" key="4">
    <source>
        <dbReference type="Google" id="ProtNLM"/>
    </source>
</evidence>
<feature type="region of interest" description="Disordered" evidence="1">
    <location>
        <begin position="52"/>
        <end position="75"/>
    </location>
</feature>
<protein>
    <recommendedName>
        <fullName evidence="4">Homeodomain-like domain-containing protein</fullName>
    </recommendedName>
</protein>
<dbReference type="EMBL" id="QGGU01000003">
    <property type="protein sequence ID" value="PWK53396.1"/>
    <property type="molecule type" value="Genomic_DNA"/>
</dbReference>
<proteinExistence type="predicted"/>
<evidence type="ECO:0000313" key="2">
    <source>
        <dbReference type="EMBL" id="PWK53396.1"/>
    </source>
</evidence>
<name>A0A316G0A4_9GAMM</name>
<accession>A0A316G0A4</accession>
<dbReference type="AlphaFoldDB" id="A0A316G0A4"/>
<organism evidence="2 3">
    <name type="scientific">Pleionea mediterranea</name>
    <dbReference type="NCBI Taxonomy" id="523701"/>
    <lineage>
        <taxon>Bacteria</taxon>
        <taxon>Pseudomonadati</taxon>
        <taxon>Pseudomonadota</taxon>
        <taxon>Gammaproteobacteria</taxon>
        <taxon>Oceanospirillales</taxon>
        <taxon>Pleioneaceae</taxon>
        <taxon>Pleionea</taxon>
    </lineage>
</organism>
<keyword evidence="3" id="KW-1185">Reference proteome</keyword>
<evidence type="ECO:0000256" key="1">
    <source>
        <dbReference type="SAM" id="MobiDB-lite"/>
    </source>
</evidence>
<dbReference type="Proteomes" id="UP000245790">
    <property type="component" value="Unassembled WGS sequence"/>
</dbReference>
<sequence length="105" mass="11594">MPSLNLSSNSVKKSQSINLINKNGFLIADVANQLGVSKRQVYRWLTSNINQSSYKNSPSNLNQPSNNNQSSNRNGFDACYLLQDNEVNAMAGEDYSTQYIQSLAG</sequence>
<feature type="compositionally biased region" description="Low complexity" evidence="1">
    <location>
        <begin position="56"/>
        <end position="74"/>
    </location>
</feature>
<reference evidence="2 3" key="1">
    <citation type="submission" date="2018-05" db="EMBL/GenBank/DDBJ databases">
        <title>Genomic Encyclopedia of Type Strains, Phase IV (KMG-IV): sequencing the most valuable type-strain genomes for metagenomic binning, comparative biology and taxonomic classification.</title>
        <authorList>
            <person name="Goeker M."/>
        </authorList>
    </citation>
    <scope>NUCLEOTIDE SEQUENCE [LARGE SCALE GENOMIC DNA]</scope>
    <source>
        <strain evidence="2 3">DSM 25350</strain>
    </source>
</reference>
<comment type="caution">
    <text evidence="2">The sequence shown here is derived from an EMBL/GenBank/DDBJ whole genome shotgun (WGS) entry which is preliminary data.</text>
</comment>
<dbReference type="RefSeq" id="WP_109762620.1">
    <property type="nucleotide sequence ID" value="NZ_QGGU01000003.1"/>
</dbReference>
<evidence type="ECO:0000313" key="3">
    <source>
        <dbReference type="Proteomes" id="UP000245790"/>
    </source>
</evidence>